<evidence type="ECO:0000313" key="1">
    <source>
        <dbReference type="EMBL" id="MEQ6355110.1"/>
    </source>
</evidence>
<proteinExistence type="predicted"/>
<comment type="caution">
    <text evidence="1">The sequence shown here is derived from an EMBL/GenBank/DDBJ whole genome shotgun (WGS) entry which is preliminary data.</text>
</comment>
<gene>
    <name evidence="1" type="ORF">ABNX05_10825</name>
</gene>
<dbReference type="Proteomes" id="UP001478862">
    <property type="component" value="Unassembled WGS sequence"/>
</dbReference>
<dbReference type="RefSeq" id="WP_349659740.1">
    <property type="nucleotide sequence ID" value="NZ_JBEGDG010000007.1"/>
</dbReference>
<protein>
    <submittedName>
        <fullName evidence="1">Uncharacterized protein</fullName>
    </submittedName>
</protein>
<accession>A0ABV1MRG2</accession>
<name>A0ABV1MRG2_9BACI</name>
<keyword evidence="2" id="KW-1185">Reference proteome</keyword>
<reference evidence="1 2" key="1">
    <citation type="submission" date="2024-06" db="EMBL/GenBank/DDBJ databases">
        <title>Lysinibacillus zambalefons sp. nov., a Novel Firmicute Isolated from the Poon Bato Zambales Hyperalkaline Spring.</title>
        <authorList>
            <person name="Aja J.A."/>
            <person name="Lazaro J.E.H."/>
            <person name="Llorin L.D."/>
            <person name="Lim K.R."/>
            <person name="Teodosio J."/>
            <person name="Dalisay D.S."/>
        </authorList>
    </citation>
    <scope>NUCLEOTIDE SEQUENCE [LARGE SCALE GENOMIC DNA]</scope>
    <source>
        <strain evidence="1 2">M3</strain>
    </source>
</reference>
<dbReference type="EMBL" id="JBEGDG010000007">
    <property type="protein sequence ID" value="MEQ6355110.1"/>
    <property type="molecule type" value="Genomic_DNA"/>
</dbReference>
<sequence>MTIMNILTADDLSYVKVEIRNVSVKYYTYDEQVVKNLYERFKSNSPRKISFGSENTYTQEFKKLLYTEGFELNEDGTVLAIQEDQICYNSIEHSLDDIKQQPYNLTVKSGYDENKLTEVLLSNGYIISTTNNLDKTDVLIYGNIND</sequence>
<organism evidence="1 2">
    <name type="scientific">Lysinibacillus zambalensis</name>
    <dbReference type="NCBI Taxonomy" id="3160866"/>
    <lineage>
        <taxon>Bacteria</taxon>
        <taxon>Bacillati</taxon>
        <taxon>Bacillota</taxon>
        <taxon>Bacilli</taxon>
        <taxon>Bacillales</taxon>
        <taxon>Bacillaceae</taxon>
        <taxon>Lysinibacillus</taxon>
    </lineage>
</organism>
<evidence type="ECO:0000313" key="2">
    <source>
        <dbReference type="Proteomes" id="UP001478862"/>
    </source>
</evidence>